<reference evidence="8 9" key="1">
    <citation type="journal article" date="2019" name="Front. Genet.">
        <title>Whole-Genome Sequencing of the Opportunistic Yeast Pathogen Candida inconspicua Uncovers Its Hybrid Origin.</title>
        <authorList>
            <person name="Mixao V."/>
            <person name="Hansen A.P."/>
            <person name="Saus E."/>
            <person name="Boekhout T."/>
            <person name="Lass-Florl C."/>
            <person name="Gabaldon T."/>
        </authorList>
    </citation>
    <scope>NUCLEOTIDE SEQUENCE [LARGE SCALE GENOMIC DNA]</scope>
    <source>
        <strain evidence="8 9">CBS 180</strain>
    </source>
</reference>
<dbReference type="SUPFAM" id="SSF53474">
    <property type="entry name" value="alpha/beta-Hydrolases"/>
    <property type="match status" value="1"/>
</dbReference>
<dbReference type="PANTHER" id="PTHR10061:SF0">
    <property type="entry name" value="S-FORMYLGLUTATHIONE HYDROLASE"/>
    <property type="match status" value="1"/>
</dbReference>
<feature type="active site" description="Charge relay system" evidence="6">
    <location>
        <position position="150"/>
    </location>
</feature>
<dbReference type="InterPro" id="IPR000801">
    <property type="entry name" value="Esterase-like"/>
</dbReference>
<sequence>MTFTTEATIAHYGGQLLKLKHDSIQTKTPMDLNIFLPPNMTEKTPVIIYLAGLTCTPQTGAEKSTITYHAAKHGFAVIFPDTSPRGANIKGEDDSWDLGTGAGFYVDAITDDWKENYKMYSYIIDELLPLISKEFPKIDIINNCSLTGHSMGGYGALMFYLRNPGKFKSVSAFAPIVNPSIVPWGEKCFGTYLGNDKSNWFEYDPCHLIKSYDGPINDILIHVGDADLFDVRDGQLRCSNLVDAAKGTKLDGKIILNVQHNYDHSYYFVSSFMESVVEFHAKAAKEASPSN</sequence>
<proteinExistence type="inferred from homology"/>
<dbReference type="OrthoDB" id="420518at2759"/>
<feature type="active site" description="Charge relay system" evidence="6">
    <location>
        <position position="264"/>
    </location>
</feature>
<keyword evidence="4 7" id="KW-0719">Serine esterase</keyword>
<dbReference type="EMBL" id="SELW01000166">
    <property type="protein sequence ID" value="TID30286.1"/>
    <property type="molecule type" value="Genomic_DNA"/>
</dbReference>
<evidence type="ECO:0000313" key="8">
    <source>
        <dbReference type="EMBL" id="TID30286.1"/>
    </source>
</evidence>
<comment type="catalytic activity">
    <reaction evidence="7">
        <text>S-formylglutathione + H2O = formate + glutathione + H(+)</text>
        <dbReference type="Rhea" id="RHEA:14961"/>
        <dbReference type="ChEBI" id="CHEBI:15377"/>
        <dbReference type="ChEBI" id="CHEBI:15378"/>
        <dbReference type="ChEBI" id="CHEBI:15740"/>
        <dbReference type="ChEBI" id="CHEBI:57688"/>
        <dbReference type="ChEBI" id="CHEBI:57925"/>
        <dbReference type="EC" id="3.1.2.12"/>
    </reaction>
</comment>
<keyword evidence="9" id="KW-1185">Reference proteome</keyword>
<comment type="subcellular location">
    <subcellularLocation>
        <location evidence="7">Cytoplasm</location>
    </subcellularLocation>
</comment>
<protein>
    <recommendedName>
        <fullName evidence="3 7">S-formylglutathione hydrolase</fullName>
        <ecNumber evidence="2 7">3.1.2.12</ecNumber>
    </recommendedName>
</protein>
<dbReference type="FunFam" id="3.40.50.1820:FF:000002">
    <property type="entry name" value="S-formylglutathione hydrolase"/>
    <property type="match status" value="1"/>
</dbReference>
<comment type="function">
    <text evidence="7">Serine hydrolase involved in the detoxification of formaldehyde.</text>
</comment>
<dbReference type="Gene3D" id="3.40.50.1820">
    <property type="entry name" value="alpha/beta hydrolase"/>
    <property type="match status" value="1"/>
</dbReference>
<evidence type="ECO:0000256" key="2">
    <source>
        <dbReference type="ARBA" id="ARBA00012479"/>
    </source>
</evidence>
<dbReference type="GO" id="GO:0018738">
    <property type="term" value="F:S-formylglutathione hydrolase activity"/>
    <property type="evidence" value="ECO:0007669"/>
    <property type="project" value="UniProtKB-EC"/>
</dbReference>
<keyword evidence="7" id="KW-0963">Cytoplasm</keyword>
<evidence type="ECO:0000256" key="6">
    <source>
        <dbReference type="PIRSR" id="PIRSR614186-1"/>
    </source>
</evidence>
<feature type="active site" description="Charge relay system" evidence="6">
    <location>
        <position position="227"/>
    </location>
</feature>
<dbReference type="GO" id="GO:0005829">
    <property type="term" value="C:cytosol"/>
    <property type="evidence" value="ECO:0007669"/>
    <property type="project" value="TreeGrafter"/>
</dbReference>
<evidence type="ECO:0000256" key="7">
    <source>
        <dbReference type="RuleBase" id="RU363068"/>
    </source>
</evidence>
<dbReference type="InterPro" id="IPR029058">
    <property type="entry name" value="AB_hydrolase_fold"/>
</dbReference>
<organism evidence="8 9">
    <name type="scientific">Pichia inconspicua</name>
    <dbReference type="NCBI Taxonomy" id="52247"/>
    <lineage>
        <taxon>Eukaryota</taxon>
        <taxon>Fungi</taxon>
        <taxon>Dikarya</taxon>
        <taxon>Ascomycota</taxon>
        <taxon>Saccharomycotina</taxon>
        <taxon>Pichiomycetes</taxon>
        <taxon>Pichiales</taxon>
        <taxon>Pichiaceae</taxon>
        <taxon>Pichia</taxon>
    </lineage>
</organism>
<dbReference type="GO" id="GO:0052689">
    <property type="term" value="F:carboxylic ester hydrolase activity"/>
    <property type="evidence" value="ECO:0007669"/>
    <property type="project" value="UniProtKB-KW"/>
</dbReference>
<gene>
    <name evidence="8" type="ORF">CANINC_001166</name>
</gene>
<dbReference type="EC" id="3.1.2.12" evidence="2 7"/>
<evidence type="ECO:0000256" key="5">
    <source>
        <dbReference type="ARBA" id="ARBA00022801"/>
    </source>
</evidence>
<dbReference type="InterPro" id="IPR014186">
    <property type="entry name" value="S-formylglutathione_hydrol"/>
</dbReference>
<dbReference type="Pfam" id="PF00756">
    <property type="entry name" value="Esterase"/>
    <property type="match status" value="1"/>
</dbReference>
<evidence type="ECO:0000313" key="9">
    <source>
        <dbReference type="Proteomes" id="UP000307173"/>
    </source>
</evidence>
<evidence type="ECO:0000256" key="3">
    <source>
        <dbReference type="ARBA" id="ARBA00016774"/>
    </source>
</evidence>
<keyword evidence="5 7" id="KW-0378">Hydrolase</keyword>
<dbReference type="AlphaFoldDB" id="A0A4T0X4C5"/>
<dbReference type="STRING" id="52247.A0A4T0X4C5"/>
<name>A0A4T0X4C5_9ASCO</name>
<dbReference type="NCBIfam" id="TIGR02821">
    <property type="entry name" value="fghA_ester_D"/>
    <property type="match status" value="1"/>
</dbReference>
<dbReference type="GO" id="GO:0046294">
    <property type="term" value="P:formaldehyde catabolic process"/>
    <property type="evidence" value="ECO:0007669"/>
    <property type="project" value="InterPro"/>
</dbReference>
<dbReference type="Proteomes" id="UP000307173">
    <property type="component" value="Unassembled WGS sequence"/>
</dbReference>
<comment type="similarity">
    <text evidence="1 7">Belongs to the esterase D family.</text>
</comment>
<comment type="caution">
    <text evidence="8">The sequence shown here is derived from an EMBL/GenBank/DDBJ whole genome shotgun (WGS) entry which is preliminary data.</text>
</comment>
<dbReference type="PANTHER" id="PTHR10061">
    <property type="entry name" value="S-FORMYLGLUTATHIONE HYDROLASE"/>
    <property type="match status" value="1"/>
</dbReference>
<accession>A0A4T0X4C5</accession>
<evidence type="ECO:0000256" key="1">
    <source>
        <dbReference type="ARBA" id="ARBA00005622"/>
    </source>
</evidence>
<evidence type="ECO:0000256" key="4">
    <source>
        <dbReference type="ARBA" id="ARBA00022487"/>
    </source>
</evidence>